<protein>
    <submittedName>
        <fullName evidence="5 6">Uncharacterized protein LOC110980231</fullName>
    </submittedName>
</protein>
<dbReference type="OrthoDB" id="10070456at2759"/>
<dbReference type="AlphaFoldDB" id="A0A8B7YJ21"/>
<dbReference type="OMA" id="FEDESHN"/>
<feature type="transmembrane region" description="Helical" evidence="2">
    <location>
        <begin position="31"/>
        <end position="55"/>
    </location>
</feature>
<keyword evidence="3" id="KW-0732">Signal</keyword>
<dbReference type="KEGG" id="aplc:110980231"/>
<dbReference type="GeneID" id="110980231"/>
<evidence type="ECO:0000256" key="1">
    <source>
        <dbReference type="SAM" id="MobiDB-lite"/>
    </source>
</evidence>
<feature type="chain" id="PRO_5044665574" evidence="3">
    <location>
        <begin position="22"/>
        <end position="258"/>
    </location>
</feature>
<dbReference type="RefSeq" id="XP_022092401.1">
    <property type="nucleotide sequence ID" value="XM_022236709.1"/>
</dbReference>
<sequence length="258" mass="28777">MEWVVAWIVAILLSGLERVEAQGNNGGLSGLAIGLIVAGAVVFVIIVIVAGLCCFNYKRKHLGHLEFEHPEFERSREPYIRTSSFSHNPDLAPVRYDATVADIATDIPTGAESDGDTASADNVVISPSKAEKRERFEKQLRELQPHAVTFLEMQKDVQERIKNAKHGNPRVHGYKAVARDLSRVQHLLSNRNSAGLKMPPDGLELLAWAGKTHEKYLELQRYKSKRDSGLSSEPPEVWIQSKDDSVFEDESHNESDVI</sequence>
<feature type="compositionally biased region" description="Basic and acidic residues" evidence="1">
    <location>
        <begin position="241"/>
        <end position="258"/>
    </location>
</feature>
<evidence type="ECO:0000256" key="3">
    <source>
        <dbReference type="SAM" id="SignalP"/>
    </source>
</evidence>
<gene>
    <name evidence="5 6 7 8" type="primary">LOC110980231</name>
</gene>
<evidence type="ECO:0000313" key="6">
    <source>
        <dbReference type="RefSeq" id="XP_022092399.1"/>
    </source>
</evidence>
<evidence type="ECO:0000313" key="8">
    <source>
        <dbReference type="RefSeq" id="XP_022092401.1"/>
    </source>
</evidence>
<evidence type="ECO:0000313" key="7">
    <source>
        <dbReference type="RefSeq" id="XP_022092400.1"/>
    </source>
</evidence>
<keyword evidence="4" id="KW-1185">Reference proteome</keyword>
<dbReference type="Proteomes" id="UP000694845">
    <property type="component" value="Unplaced"/>
</dbReference>
<keyword evidence="2" id="KW-0812">Transmembrane</keyword>
<feature type="signal peptide" evidence="3">
    <location>
        <begin position="1"/>
        <end position="21"/>
    </location>
</feature>
<organism evidence="4 7">
    <name type="scientific">Acanthaster planci</name>
    <name type="common">Crown-of-thorns starfish</name>
    <dbReference type="NCBI Taxonomy" id="133434"/>
    <lineage>
        <taxon>Eukaryota</taxon>
        <taxon>Metazoa</taxon>
        <taxon>Echinodermata</taxon>
        <taxon>Eleutherozoa</taxon>
        <taxon>Asterozoa</taxon>
        <taxon>Asteroidea</taxon>
        <taxon>Valvatacea</taxon>
        <taxon>Valvatida</taxon>
        <taxon>Acanthasteridae</taxon>
        <taxon>Acanthaster</taxon>
    </lineage>
</organism>
<keyword evidence="2" id="KW-0472">Membrane</keyword>
<feature type="region of interest" description="Disordered" evidence="1">
    <location>
        <begin position="222"/>
        <end position="258"/>
    </location>
</feature>
<proteinExistence type="predicted"/>
<keyword evidence="2" id="KW-1133">Transmembrane helix</keyword>
<accession>A0A8B7YJ21</accession>
<name>A0A8B7YJ21_ACAPL</name>
<dbReference type="RefSeq" id="XP_022092399.1">
    <property type="nucleotide sequence ID" value="XM_022236707.1"/>
</dbReference>
<evidence type="ECO:0000313" key="5">
    <source>
        <dbReference type="RefSeq" id="XP_022092398.1"/>
    </source>
</evidence>
<evidence type="ECO:0000256" key="2">
    <source>
        <dbReference type="SAM" id="Phobius"/>
    </source>
</evidence>
<evidence type="ECO:0000313" key="4">
    <source>
        <dbReference type="Proteomes" id="UP000694845"/>
    </source>
</evidence>
<dbReference type="RefSeq" id="XP_022092398.1">
    <property type="nucleotide sequence ID" value="XM_022236706.1"/>
</dbReference>
<reference evidence="5 6" key="1">
    <citation type="submission" date="2025-04" db="UniProtKB">
        <authorList>
            <consortium name="RefSeq"/>
        </authorList>
    </citation>
    <scope>IDENTIFICATION</scope>
</reference>
<dbReference type="RefSeq" id="XP_022092400.1">
    <property type="nucleotide sequence ID" value="XM_022236708.1"/>
</dbReference>